<evidence type="ECO:0000256" key="1">
    <source>
        <dbReference type="SAM" id="Phobius"/>
    </source>
</evidence>
<reference evidence="2 3" key="1">
    <citation type="submission" date="2017-09" db="EMBL/GenBank/DDBJ databases">
        <title>Depth-based differentiation of microbial function through sediment-hosted aquifers and enrichment of novel symbionts in the deep terrestrial subsurface.</title>
        <authorList>
            <person name="Probst A.J."/>
            <person name="Ladd B."/>
            <person name="Jarett J.K."/>
            <person name="Geller-Mcgrath D.E."/>
            <person name="Sieber C.M."/>
            <person name="Emerson J.B."/>
            <person name="Anantharaman K."/>
            <person name="Thomas B.C."/>
            <person name="Malmstrom R."/>
            <person name="Stieglmeier M."/>
            <person name="Klingl A."/>
            <person name="Woyke T."/>
            <person name="Ryan C.M."/>
            <person name="Banfield J.F."/>
        </authorList>
    </citation>
    <scope>NUCLEOTIDE SEQUENCE [LARGE SCALE GENOMIC DNA]</scope>
    <source>
        <strain evidence="2">CG11_big_fil_rev_8_21_14_0_20_42_13</strain>
    </source>
</reference>
<organism evidence="2 3">
    <name type="scientific">Candidatus Ghiorseimicrobium undicola</name>
    <dbReference type="NCBI Taxonomy" id="1974746"/>
    <lineage>
        <taxon>Bacteria</taxon>
        <taxon>Pseudomonadati</taxon>
        <taxon>Candidatus Omnitrophota</taxon>
        <taxon>Candidatus Ghiorseimicrobium</taxon>
    </lineage>
</organism>
<accession>A0A2H0LZV7</accession>
<name>A0A2H0LZV7_9BACT</name>
<sequence>MKRWMPALISLGIFILIIAVLNIAIIKEKAGVSDKRFIAGERDKESSLKSGLPALQVGRRVENSGREEKDKKKIIELPGIEIEPFQLNSEEEIREAEAKGIKPTEEEMRELEKSNVVFY</sequence>
<feature type="transmembrane region" description="Helical" evidence="1">
    <location>
        <begin position="6"/>
        <end position="26"/>
    </location>
</feature>
<gene>
    <name evidence="2" type="ORF">COV72_05070</name>
</gene>
<keyword evidence="1" id="KW-0472">Membrane</keyword>
<keyword evidence="1" id="KW-0812">Transmembrane</keyword>
<keyword evidence="1" id="KW-1133">Transmembrane helix</keyword>
<proteinExistence type="predicted"/>
<protein>
    <submittedName>
        <fullName evidence="2">Uncharacterized protein</fullName>
    </submittedName>
</protein>
<evidence type="ECO:0000313" key="3">
    <source>
        <dbReference type="Proteomes" id="UP000229641"/>
    </source>
</evidence>
<evidence type="ECO:0000313" key="2">
    <source>
        <dbReference type="EMBL" id="PIQ89015.1"/>
    </source>
</evidence>
<dbReference type="EMBL" id="PCWA01000075">
    <property type="protein sequence ID" value="PIQ89015.1"/>
    <property type="molecule type" value="Genomic_DNA"/>
</dbReference>
<dbReference type="Proteomes" id="UP000229641">
    <property type="component" value="Unassembled WGS sequence"/>
</dbReference>
<comment type="caution">
    <text evidence="2">The sequence shown here is derived from an EMBL/GenBank/DDBJ whole genome shotgun (WGS) entry which is preliminary data.</text>
</comment>
<dbReference type="AlphaFoldDB" id="A0A2H0LZV7"/>